<protein>
    <submittedName>
        <fullName evidence="1">Uncharacterized protein</fullName>
    </submittedName>
</protein>
<reference evidence="1 2" key="2">
    <citation type="submission" date="2020-03" db="EMBL/GenBank/DDBJ databases">
        <authorList>
            <person name="Ichikawa N."/>
            <person name="Kimura A."/>
            <person name="Kitahashi Y."/>
            <person name="Uohara A."/>
        </authorList>
    </citation>
    <scope>NUCLEOTIDE SEQUENCE [LARGE SCALE GENOMIC DNA]</scope>
    <source>
        <strain evidence="1 2">NBRC 108639</strain>
    </source>
</reference>
<keyword evidence="2" id="KW-1185">Reference proteome</keyword>
<evidence type="ECO:0000313" key="1">
    <source>
        <dbReference type="EMBL" id="GFJ79517.1"/>
    </source>
</evidence>
<accession>A0A6V8KCV1</accession>
<gene>
    <name evidence="1" type="ORF">Phou_036970</name>
</gene>
<proteinExistence type="predicted"/>
<reference evidence="1 2" key="1">
    <citation type="submission" date="2020-03" db="EMBL/GenBank/DDBJ databases">
        <title>Whole genome shotgun sequence of Phytohabitans houttuyneae NBRC 108639.</title>
        <authorList>
            <person name="Komaki H."/>
            <person name="Tamura T."/>
        </authorList>
    </citation>
    <scope>NUCLEOTIDE SEQUENCE [LARGE SCALE GENOMIC DNA]</scope>
    <source>
        <strain evidence="1 2">NBRC 108639</strain>
    </source>
</reference>
<name>A0A6V8KCV1_9ACTN</name>
<dbReference type="RefSeq" id="WP_173057043.1">
    <property type="nucleotide sequence ID" value="NZ_BAABGO010000001.1"/>
</dbReference>
<dbReference type="Proteomes" id="UP000482800">
    <property type="component" value="Unassembled WGS sequence"/>
</dbReference>
<organism evidence="1 2">
    <name type="scientific">Phytohabitans houttuyneae</name>
    <dbReference type="NCBI Taxonomy" id="1076126"/>
    <lineage>
        <taxon>Bacteria</taxon>
        <taxon>Bacillati</taxon>
        <taxon>Actinomycetota</taxon>
        <taxon>Actinomycetes</taxon>
        <taxon>Micromonosporales</taxon>
        <taxon>Micromonosporaceae</taxon>
    </lineage>
</organism>
<dbReference type="AlphaFoldDB" id="A0A6V8KCV1"/>
<sequence length="165" mass="17152">MTDEFVPASPAIQEQLQRGAAIHVTAVLARDAFALAERVAPRPDSRDVPASDWARHHAALALAAHGVAREAVAGLPPNPGKGSRPDLGYLTALAVSSTAAAAALLGDPAEISKLLWELTPEAGNLNGEDVDWLADNLDGLGVNPADLYRWFDAADFNSPSAAVTA</sequence>
<dbReference type="EMBL" id="BLPF01000001">
    <property type="protein sequence ID" value="GFJ79517.1"/>
    <property type="molecule type" value="Genomic_DNA"/>
</dbReference>
<evidence type="ECO:0000313" key="2">
    <source>
        <dbReference type="Proteomes" id="UP000482800"/>
    </source>
</evidence>
<comment type="caution">
    <text evidence="1">The sequence shown here is derived from an EMBL/GenBank/DDBJ whole genome shotgun (WGS) entry which is preliminary data.</text>
</comment>